<evidence type="ECO:0000313" key="1">
    <source>
        <dbReference type="EMBL" id="TWU30969.1"/>
    </source>
</evidence>
<reference evidence="1 2" key="1">
    <citation type="submission" date="2019-02" db="EMBL/GenBank/DDBJ databases">
        <title>Deep-cultivation of Planctomycetes and their phenomic and genomic characterization uncovers novel biology.</title>
        <authorList>
            <person name="Wiegand S."/>
            <person name="Jogler M."/>
            <person name="Boedeker C."/>
            <person name="Pinto D."/>
            <person name="Vollmers J."/>
            <person name="Rivas-Marin E."/>
            <person name="Kohn T."/>
            <person name="Peeters S.H."/>
            <person name="Heuer A."/>
            <person name="Rast P."/>
            <person name="Oberbeckmann S."/>
            <person name="Bunk B."/>
            <person name="Jeske O."/>
            <person name="Meyerdierks A."/>
            <person name="Storesund J.E."/>
            <person name="Kallscheuer N."/>
            <person name="Luecker S."/>
            <person name="Lage O.M."/>
            <person name="Pohl T."/>
            <person name="Merkel B.J."/>
            <person name="Hornburger P."/>
            <person name="Mueller R.-W."/>
            <person name="Bruemmer F."/>
            <person name="Labrenz M."/>
            <person name="Spormann A.M."/>
            <person name="Op Den Camp H."/>
            <person name="Overmann J."/>
            <person name="Amann R."/>
            <person name="Jetten M.S.M."/>
            <person name="Mascher T."/>
            <person name="Medema M.H."/>
            <person name="Devos D.P."/>
            <person name="Kaster A.-K."/>
            <person name="Ovreas L."/>
            <person name="Rohde M."/>
            <person name="Galperin M.Y."/>
            <person name="Jogler C."/>
        </authorList>
    </citation>
    <scope>NUCLEOTIDE SEQUENCE [LARGE SCALE GENOMIC DNA]</scope>
    <source>
        <strain evidence="1 2">Poly41</strain>
    </source>
</reference>
<evidence type="ECO:0000313" key="2">
    <source>
        <dbReference type="Proteomes" id="UP000319143"/>
    </source>
</evidence>
<dbReference type="EMBL" id="SJPV01000019">
    <property type="protein sequence ID" value="TWU30969.1"/>
    <property type="molecule type" value="Genomic_DNA"/>
</dbReference>
<dbReference type="AlphaFoldDB" id="A0A5C6D7V7"/>
<proteinExistence type="predicted"/>
<comment type="caution">
    <text evidence="1">The sequence shown here is derived from an EMBL/GenBank/DDBJ whole genome shotgun (WGS) entry which is preliminary data.</text>
</comment>
<keyword evidence="2" id="KW-1185">Reference proteome</keyword>
<organism evidence="1 2">
    <name type="scientific">Novipirellula artificiosorum</name>
    <dbReference type="NCBI Taxonomy" id="2528016"/>
    <lineage>
        <taxon>Bacteria</taxon>
        <taxon>Pseudomonadati</taxon>
        <taxon>Planctomycetota</taxon>
        <taxon>Planctomycetia</taxon>
        <taxon>Pirellulales</taxon>
        <taxon>Pirellulaceae</taxon>
        <taxon>Novipirellula</taxon>
    </lineage>
</organism>
<dbReference type="RefSeq" id="WP_146531129.1">
    <property type="nucleotide sequence ID" value="NZ_SJPV01000019.1"/>
</dbReference>
<gene>
    <name evidence="1" type="ORF">Poly41_64380</name>
</gene>
<sequence length="80" mass="8754">MLSEKRNHATQVDQTAAPINPLNGIEAQMFPLFLLILEKETTEINEQTLQIVTESLNALVIGGLVVIKNLSEKGSDPLLV</sequence>
<name>A0A5C6D7V7_9BACT</name>
<accession>A0A5C6D7V7</accession>
<protein>
    <submittedName>
        <fullName evidence="1">Uncharacterized protein</fullName>
    </submittedName>
</protein>
<dbReference type="Proteomes" id="UP000319143">
    <property type="component" value="Unassembled WGS sequence"/>
</dbReference>